<evidence type="ECO:0000256" key="7">
    <source>
        <dbReference type="ARBA" id="ARBA00022856"/>
    </source>
</evidence>
<evidence type="ECO:0000256" key="2">
    <source>
        <dbReference type="ARBA" id="ARBA00006493"/>
    </source>
</evidence>
<dbReference type="EMBL" id="UZAD01001274">
    <property type="protein sequence ID" value="VDN84916.1"/>
    <property type="molecule type" value="Genomic_DNA"/>
</dbReference>
<keyword evidence="9 11" id="KW-1133">Transmembrane helix</keyword>
<dbReference type="PANTHER" id="PTHR43394:SF19">
    <property type="entry name" value="ABC TRANSPORTER B FAMILY"/>
    <property type="match status" value="1"/>
</dbReference>
<evidence type="ECO:0000256" key="8">
    <source>
        <dbReference type="ARBA" id="ARBA00022967"/>
    </source>
</evidence>
<dbReference type="GO" id="GO:0012505">
    <property type="term" value="C:endomembrane system"/>
    <property type="evidence" value="ECO:0007669"/>
    <property type="project" value="UniProtKB-SubCell"/>
</dbReference>
<dbReference type="InterPro" id="IPR036640">
    <property type="entry name" value="ABC1_TM_sf"/>
</dbReference>
<dbReference type="InterPro" id="IPR003593">
    <property type="entry name" value="AAA+_ATPase"/>
</dbReference>
<dbReference type="GO" id="GO:0015421">
    <property type="term" value="F:ABC-type oligopeptide transporter activity"/>
    <property type="evidence" value="ECO:0007669"/>
    <property type="project" value="TreeGrafter"/>
</dbReference>
<evidence type="ECO:0000256" key="1">
    <source>
        <dbReference type="ARBA" id="ARBA00004127"/>
    </source>
</evidence>
<dbReference type="SMART" id="SM00382">
    <property type="entry name" value="AAA"/>
    <property type="match status" value="1"/>
</dbReference>
<accession>A0A0N4T6C9</accession>
<feature type="domain" description="ABC transporter" evidence="12">
    <location>
        <begin position="339"/>
        <end position="575"/>
    </location>
</feature>
<dbReference type="Gene3D" id="1.20.1560.10">
    <property type="entry name" value="ABC transporter type 1, transmembrane domain"/>
    <property type="match status" value="1"/>
</dbReference>
<dbReference type="PROSITE" id="PS00211">
    <property type="entry name" value="ABC_TRANSPORTER_1"/>
    <property type="match status" value="1"/>
</dbReference>
<comment type="subcellular location">
    <subcellularLocation>
        <location evidence="1">Endomembrane system</location>
        <topology evidence="1">Multi-pass membrane protein</topology>
    </subcellularLocation>
</comment>
<evidence type="ECO:0000313" key="16">
    <source>
        <dbReference type="WBParaSite" id="BPAG_0000376201-mRNA-1"/>
    </source>
</evidence>
<evidence type="ECO:0000259" key="12">
    <source>
        <dbReference type="PROSITE" id="PS50893"/>
    </source>
</evidence>
<dbReference type="Pfam" id="PF00005">
    <property type="entry name" value="ABC_tran"/>
    <property type="match status" value="1"/>
</dbReference>
<keyword evidence="8" id="KW-1278">Translocase</keyword>
<evidence type="ECO:0000256" key="3">
    <source>
        <dbReference type="ARBA" id="ARBA00022448"/>
    </source>
</evidence>
<dbReference type="InterPro" id="IPR017871">
    <property type="entry name" value="ABC_transporter-like_CS"/>
</dbReference>
<evidence type="ECO:0000256" key="4">
    <source>
        <dbReference type="ARBA" id="ARBA00022692"/>
    </source>
</evidence>
<dbReference type="Gene3D" id="3.40.50.300">
    <property type="entry name" value="P-loop containing nucleotide triphosphate hydrolases"/>
    <property type="match status" value="1"/>
</dbReference>
<dbReference type="CDD" id="cd18572">
    <property type="entry name" value="ABC_6TM_TAP"/>
    <property type="match status" value="1"/>
</dbReference>
<reference evidence="14 15" key="2">
    <citation type="submission" date="2018-11" db="EMBL/GenBank/DDBJ databases">
        <authorList>
            <consortium name="Pathogen Informatics"/>
        </authorList>
    </citation>
    <scope>NUCLEOTIDE SEQUENCE [LARGE SCALE GENOMIC DNA]</scope>
</reference>
<feature type="transmembrane region" description="Helical" evidence="11">
    <location>
        <begin position="36"/>
        <end position="56"/>
    </location>
</feature>
<feature type="transmembrane region" description="Helical" evidence="11">
    <location>
        <begin position="6"/>
        <end position="24"/>
    </location>
</feature>
<feature type="transmembrane region" description="Helical" evidence="11">
    <location>
        <begin position="144"/>
        <end position="163"/>
    </location>
</feature>
<evidence type="ECO:0000256" key="10">
    <source>
        <dbReference type="ARBA" id="ARBA00023136"/>
    </source>
</evidence>
<evidence type="ECO:0000256" key="6">
    <source>
        <dbReference type="ARBA" id="ARBA00022840"/>
    </source>
</evidence>
<dbReference type="PANTHER" id="PTHR43394">
    <property type="entry name" value="ATP-DEPENDENT PERMEASE MDL1, MITOCHONDRIAL"/>
    <property type="match status" value="1"/>
</dbReference>
<dbReference type="FunFam" id="3.40.50.300:FF:000140">
    <property type="entry name" value="Lipid A export ATP-binding/permease protein MsbA"/>
    <property type="match status" value="1"/>
</dbReference>
<evidence type="ECO:0000256" key="11">
    <source>
        <dbReference type="SAM" id="Phobius"/>
    </source>
</evidence>
<dbReference type="GO" id="GO:0016887">
    <property type="term" value="F:ATP hydrolysis activity"/>
    <property type="evidence" value="ECO:0007669"/>
    <property type="project" value="InterPro"/>
</dbReference>
<keyword evidence="7" id="KW-0653">Protein transport</keyword>
<dbReference type="SUPFAM" id="SSF52540">
    <property type="entry name" value="P-loop containing nucleoside triphosphate hydrolases"/>
    <property type="match status" value="1"/>
</dbReference>
<dbReference type="InterPro" id="IPR039421">
    <property type="entry name" value="Type_1_exporter"/>
</dbReference>
<keyword evidence="6" id="KW-0067">ATP-binding</keyword>
<dbReference type="PROSITE" id="PS50893">
    <property type="entry name" value="ABC_TRANSPORTER_2"/>
    <property type="match status" value="1"/>
</dbReference>
<gene>
    <name evidence="14" type="ORF">BPAG_LOCUS3730</name>
</gene>
<keyword evidence="7" id="KW-0571">Peptide transport</keyword>
<feature type="domain" description="ABC transmembrane type-1" evidence="13">
    <location>
        <begin position="3"/>
        <end position="307"/>
    </location>
</feature>
<dbReference type="GO" id="GO:0005524">
    <property type="term" value="F:ATP binding"/>
    <property type="evidence" value="ECO:0007669"/>
    <property type="project" value="UniProtKB-KW"/>
</dbReference>
<keyword evidence="5" id="KW-0547">Nucleotide-binding</keyword>
<evidence type="ECO:0000256" key="5">
    <source>
        <dbReference type="ARBA" id="ARBA00022741"/>
    </source>
</evidence>
<dbReference type="FunFam" id="1.20.1560.10:FF:000154">
    <property type="entry name" value="HAlF transporter (PGP related)"/>
    <property type="match status" value="1"/>
</dbReference>
<keyword evidence="4 11" id="KW-0812">Transmembrane</keyword>
<dbReference type="InterPro" id="IPR011527">
    <property type="entry name" value="ABC1_TM_dom"/>
</dbReference>
<evidence type="ECO:0000259" key="13">
    <source>
        <dbReference type="PROSITE" id="PS50929"/>
    </source>
</evidence>
<dbReference type="AlphaFoldDB" id="A0A0N4T6C9"/>
<keyword evidence="3" id="KW-0813">Transport</keyword>
<dbReference type="SUPFAM" id="SSF90123">
    <property type="entry name" value="ABC transporter transmembrane region"/>
    <property type="match status" value="1"/>
</dbReference>
<dbReference type="WBParaSite" id="BPAG_0000376201-mRNA-1">
    <property type="protein sequence ID" value="BPAG_0000376201-mRNA-1"/>
    <property type="gene ID" value="BPAG_0000376201"/>
</dbReference>
<evidence type="ECO:0000313" key="14">
    <source>
        <dbReference type="EMBL" id="VDN84916.1"/>
    </source>
</evidence>
<proteinExistence type="inferred from homology"/>
<dbReference type="PROSITE" id="PS50929">
    <property type="entry name" value="ABC_TM1F"/>
    <property type="match status" value="1"/>
</dbReference>
<dbReference type="Proteomes" id="UP000278627">
    <property type="component" value="Unassembled WGS sequence"/>
</dbReference>
<dbReference type="InterPro" id="IPR003439">
    <property type="entry name" value="ABC_transporter-like_ATP-bd"/>
</dbReference>
<protein>
    <submittedName>
        <fullName evidence="16">ABC transporter domain-containing protein</fullName>
    </submittedName>
</protein>
<dbReference type="STRING" id="6280.A0A0N4T6C9"/>
<dbReference type="CDD" id="cd03249">
    <property type="entry name" value="ABC_MTABC3_MDL1_MDL2"/>
    <property type="match status" value="1"/>
</dbReference>
<reference evidence="16" key="1">
    <citation type="submission" date="2017-02" db="UniProtKB">
        <authorList>
            <consortium name="WormBaseParasite"/>
        </authorList>
    </citation>
    <scope>IDENTIFICATION</scope>
</reference>
<keyword evidence="15" id="KW-1185">Reference proteome</keyword>
<dbReference type="InterPro" id="IPR027417">
    <property type="entry name" value="P-loop_NTPase"/>
</dbReference>
<dbReference type="PIRSF" id="PIRSF002773">
    <property type="entry name" value="ABC_prm/ATPase_B"/>
    <property type="match status" value="1"/>
</dbReference>
<dbReference type="GO" id="GO:0016020">
    <property type="term" value="C:membrane"/>
    <property type="evidence" value="ECO:0007669"/>
    <property type="project" value="InterPro"/>
</dbReference>
<sequence>WFATGFFFLIIYSSSRVFLPYCTGQVLSNIVQGRGAVVLVRSVLLMVALTFVSTITGGLRGGSFVYATALVNRQMRYDLFNSLVEQDISFFDTTNTGEITSRLTTDCETMSSTVSTNLNVFLRNIVMLLGSLVFMITLSWRLSLVTFIIVPVVGFITKVYGAYYDLLTEKTQGTIATSNHVAEQVISTMRTVRSFACEKREARKFQQHLDETLNLNKKKAIVYMGYMWTTEFCDNAILIAVLFYGGHLVLSGDFFNFNIKFEILVLCIISFVTGKMTVDNLISFLLYQMQLGENLYNISYVFTGLMESVGASRKVFEYMVRKPKILHVGTKKTPVNGEVKFDSVSFTYTSRPNNPVLQDVSFTVHPGQTVALVGPSGGGKSSIVSLIEHFYECDKGCVLIDGNPVADYDHEYIHQKIALVAQDPILYEGTVRDNIVYGCDWATEEDVLNAAKIANAHNFIMETEKQYDTNCGEKGIQLSGGQKQRIAIARALVRHPAILILDEATSALDAESEHVIQDAIAQCSKDKTVIVIAHRLSTVENADQIIVINKGRVVQQGRHDDLLEQDGIYRALVHRQLLGHSSSKIH</sequence>
<name>A0A0N4T6C9_BRUPA</name>
<evidence type="ECO:0000313" key="15">
    <source>
        <dbReference type="Proteomes" id="UP000278627"/>
    </source>
</evidence>
<evidence type="ECO:0000256" key="9">
    <source>
        <dbReference type="ARBA" id="ARBA00022989"/>
    </source>
</evidence>
<feature type="transmembrane region" description="Helical" evidence="11">
    <location>
        <begin position="120"/>
        <end position="137"/>
    </location>
</feature>
<keyword evidence="10 11" id="KW-0472">Membrane</keyword>
<organism evidence="16">
    <name type="scientific">Brugia pahangi</name>
    <name type="common">Filarial nematode worm</name>
    <dbReference type="NCBI Taxonomy" id="6280"/>
    <lineage>
        <taxon>Eukaryota</taxon>
        <taxon>Metazoa</taxon>
        <taxon>Ecdysozoa</taxon>
        <taxon>Nematoda</taxon>
        <taxon>Chromadorea</taxon>
        <taxon>Rhabditida</taxon>
        <taxon>Spirurina</taxon>
        <taxon>Spiruromorpha</taxon>
        <taxon>Filarioidea</taxon>
        <taxon>Onchocercidae</taxon>
        <taxon>Brugia</taxon>
    </lineage>
</organism>
<dbReference type="Pfam" id="PF00664">
    <property type="entry name" value="ABC_membrane"/>
    <property type="match status" value="1"/>
</dbReference>
<comment type="similarity">
    <text evidence="2">Belongs to the ABC transporter superfamily. ABCB family. MHC peptide exporter (TC 3.A.1.209) subfamily.</text>
</comment>